<name>A0AAX1EI24_9GAMM</name>
<accession>A0AAX1EI24</accession>
<dbReference type="AlphaFoldDB" id="A0AAX1EI24"/>
<reference evidence="1 2" key="1">
    <citation type="submission" date="2019-03" db="EMBL/GenBank/DDBJ databases">
        <title>Diverse conjugative elements silence natural transformation in Legionella species.</title>
        <authorList>
            <person name="Durieux I."/>
            <person name="Ginevra C."/>
            <person name="Attaiech L."/>
            <person name="Picq K."/>
            <person name="Juan P.A."/>
            <person name="Jarraud S."/>
            <person name="Charpentier X."/>
        </authorList>
    </citation>
    <scope>NUCLEOTIDE SEQUENCE [LARGE SCALE GENOMIC DNA]</scope>
    <source>
        <strain evidence="1 2">HL-0427-4011</strain>
    </source>
</reference>
<gene>
    <name evidence="1" type="ORF">E3983_10070</name>
</gene>
<dbReference type="EMBL" id="CP038254">
    <property type="protein sequence ID" value="QBR84679.1"/>
    <property type="molecule type" value="Genomic_DNA"/>
</dbReference>
<evidence type="ECO:0008006" key="3">
    <source>
        <dbReference type="Google" id="ProtNLM"/>
    </source>
</evidence>
<organism evidence="1 2">
    <name type="scientific">Legionella israelensis</name>
    <dbReference type="NCBI Taxonomy" id="454"/>
    <lineage>
        <taxon>Bacteria</taxon>
        <taxon>Pseudomonadati</taxon>
        <taxon>Pseudomonadota</taxon>
        <taxon>Gammaproteobacteria</taxon>
        <taxon>Legionellales</taxon>
        <taxon>Legionellaceae</taxon>
        <taxon>Legionella</taxon>
    </lineage>
</organism>
<dbReference type="RefSeq" id="WP_135060865.1">
    <property type="nucleotide sequence ID" value="NZ_CP038254.1"/>
</dbReference>
<evidence type="ECO:0000313" key="2">
    <source>
        <dbReference type="Proteomes" id="UP000295517"/>
    </source>
</evidence>
<proteinExistence type="predicted"/>
<evidence type="ECO:0000313" key="1">
    <source>
        <dbReference type="EMBL" id="QBR84679.1"/>
    </source>
</evidence>
<sequence length="125" mass="14700">MKTSSQSVKAEISEKHIETLFIRFTAIYGHLWLNAYQNEHVLETAKKEWFESLLPFKGIYIKEALQLIKKQSHFPPSLPMFVDCCKAVEARYKPLTHSTEPVKKSAPEVVKRYINQMKSYLRKRQ</sequence>
<protein>
    <recommendedName>
        <fullName evidence="3">Legionella vir region protein</fullName>
    </recommendedName>
</protein>
<dbReference type="Proteomes" id="UP000295517">
    <property type="component" value="Chromosome"/>
</dbReference>